<evidence type="ECO:0000313" key="5">
    <source>
        <dbReference type="RefSeq" id="XP_020852029.1"/>
    </source>
</evidence>
<keyword evidence="2" id="KW-1185">Reference proteome</keyword>
<dbReference type="AlphaFoldDB" id="A0A6P5L5K8"/>
<dbReference type="SUPFAM" id="SSF109640">
    <property type="entry name" value="KRAB domain (Kruppel-associated box)"/>
    <property type="match status" value="1"/>
</dbReference>
<dbReference type="Gene3D" id="6.10.140.140">
    <property type="match status" value="1"/>
</dbReference>
<dbReference type="GO" id="GO:0006355">
    <property type="term" value="P:regulation of DNA-templated transcription"/>
    <property type="evidence" value="ECO:0007669"/>
    <property type="project" value="InterPro"/>
</dbReference>
<dbReference type="PANTHER" id="PTHR23232">
    <property type="entry name" value="KRAB DOMAIN C2H2 ZINC FINGER"/>
    <property type="match status" value="1"/>
</dbReference>
<dbReference type="KEGG" id="pcw:110215147"/>
<dbReference type="RefSeq" id="XP_020852028.1">
    <property type="nucleotide sequence ID" value="XM_020996369.1"/>
</dbReference>
<dbReference type="InterPro" id="IPR036051">
    <property type="entry name" value="KRAB_dom_sf"/>
</dbReference>
<dbReference type="GeneID" id="110215147"/>
<gene>
    <name evidence="3 4 5" type="primary">LOC110215147</name>
</gene>
<protein>
    <submittedName>
        <fullName evidence="3 4">Zinc finger protein 527-like isoform X1</fullName>
    </submittedName>
</protein>
<dbReference type="InterPro" id="IPR001909">
    <property type="entry name" value="KRAB"/>
</dbReference>
<reference evidence="3 4" key="1">
    <citation type="submission" date="2025-04" db="UniProtKB">
        <authorList>
            <consortium name="RefSeq"/>
        </authorList>
    </citation>
    <scope>IDENTIFICATION</scope>
    <source>
        <tissue evidence="3 4">Spleen</tissue>
    </source>
</reference>
<dbReference type="RefSeq" id="XP_020852029.1">
    <property type="nucleotide sequence ID" value="XM_020996370.1"/>
</dbReference>
<evidence type="ECO:0000313" key="2">
    <source>
        <dbReference type="Proteomes" id="UP000515140"/>
    </source>
</evidence>
<dbReference type="SMART" id="SM00349">
    <property type="entry name" value="KRAB"/>
    <property type="match status" value="1"/>
</dbReference>
<dbReference type="RefSeq" id="XP_020852027.1">
    <property type="nucleotide sequence ID" value="XM_020996368.1"/>
</dbReference>
<feature type="domain" description="KRAB" evidence="1">
    <location>
        <begin position="15"/>
        <end position="85"/>
    </location>
</feature>
<dbReference type="InterPro" id="IPR050169">
    <property type="entry name" value="Krueppel_C2H2_ZnF"/>
</dbReference>
<evidence type="ECO:0000259" key="1">
    <source>
        <dbReference type="PROSITE" id="PS50805"/>
    </source>
</evidence>
<dbReference type="CDD" id="cd07765">
    <property type="entry name" value="KRAB_A-box"/>
    <property type="match status" value="1"/>
</dbReference>
<name>A0A6P5L5K8_PHACI</name>
<dbReference type="Proteomes" id="UP000515140">
    <property type="component" value="Unplaced"/>
</dbReference>
<organism evidence="2 5">
    <name type="scientific">Phascolarctos cinereus</name>
    <name type="common">Koala</name>
    <dbReference type="NCBI Taxonomy" id="38626"/>
    <lineage>
        <taxon>Eukaryota</taxon>
        <taxon>Metazoa</taxon>
        <taxon>Chordata</taxon>
        <taxon>Craniata</taxon>
        <taxon>Vertebrata</taxon>
        <taxon>Euteleostomi</taxon>
        <taxon>Mammalia</taxon>
        <taxon>Metatheria</taxon>
        <taxon>Diprotodontia</taxon>
        <taxon>Phascolarctidae</taxon>
        <taxon>Phascolarctos</taxon>
    </lineage>
</organism>
<dbReference type="PROSITE" id="PS50805">
    <property type="entry name" value="KRAB"/>
    <property type="match status" value="1"/>
</dbReference>
<evidence type="ECO:0000313" key="3">
    <source>
        <dbReference type="RefSeq" id="XP_020852027.1"/>
    </source>
</evidence>
<evidence type="ECO:0000313" key="4">
    <source>
        <dbReference type="RefSeq" id="XP_020852028.1"/>
    </source>
</evidence>
<dbReference type="Pfam" id="PF01352">
    <property type="entry name" value="KRAB"/>
    <property type="match status" value="1"/>
</dbReference>
<sequence length="98" mass="10870">MALVLLPPVAHQALVTFKDVAVDFTQEEWGRLCPSQKELYRDVMLENYRNLVWLGQRFSPKVPGQLPADTKRSVLLGTCSFQTRCDLPVGAGGRPLGA</sequence>
<dbReference type="PANTHER" id="PTHR23232:SF163">
    <property type="entry name" value="ZINC FINGER PROTEIN 589"/>
    <property type="match status" value="1"/>
</dbReference>
<proteinExistence type="predicted"/>
<accession>A0A6P5L5K8</accession>